<organism evidence="2 3">
    <name type="scientific">Cupriavidus yeoncheonensis</name>
    <dbReference type="NCBI Taxonomy" id="1462994"/>
    <lineage>
        <taxon>Bacteria</taxon>
        <taxon>Pseudomonadati</taxon>
        <taxon>Pseudomonadota</taxon>
        <taxon>Betaproteobacteria</taxon>
        <taxon>Burkholderiales</taxon>
        <taxon>Burkholderiaceae</taxon>
        <taxon>Cupriavidus</taxon>
    </lineage>
</organism>
<name>A0A916IW80_9BURK</name>
<feature type="region of interest" description="Disordered" evidence="1">
    <location>
        <begin position="32"/>
        <end position="51"/>
    </location>
</feature>
<evidence type="ECO:0000313" key="3">
    <source>
        <dbReference type="Proteomes" id="UP000672934"/>
    </source>
</evidence>
<gene>
    <name evidence="2" type="ORF">LMG31506_04500</name>
</gene>
<reference evidence="2" key="1">
    <citation type="submission" date="2021-03" db="EMBL/GenBank/DDBJ databases">
        <authorList>
            <person name="Peeters C."/>
        </authorList>
    </citation>
    <scope>NUCLEOTIDE SEQUENCE</scope>
    <source>
        <strain evidence="2">LMG 31506</strain>
    </source>
</reference>
<comment type="caution">
    <text evidence="2">The sequence shown here is derived from an EMBL/GenBank/DDBJ whole genome shotgun (WGS) entry which is preliminary data.</text>
</comment>
<keyword evidence="3" id="KW-1185">Reference proteome</keyword>
<dbReference type="EMBL" id="CAJPUY010000017">
    <property type="protein sequence ID" value="CAG2151788.1"/>
    <property type="molecule type" value="Genomic_DNA"/>
</dbReference>
<accession>A0A916IW80</accession>
<protein>
    <submittedName>
        <fullName evidence="2">Uncharacterized protein</fullName>
    </submittedName>
</protein>
<dbReference type="AlphaFoldDB" id="A0A916IW80"/>
<proteinExistence type="predicted"/>
<sequence length="51" mass="5935">MTLRLHLDIFREGGSLNDHRWLVTAGTQTPQRHLRRDRLHSVLSRQPCDSG</sequence>
<evidence type="ECO:0000313" key="2">
    <source>
        <dbReference type="EMBL" id="CAG2151788.1"/>
    </source>
</evidence>
<evidence type="ECO:0000256" key="1">
    <source>
        <dbReference type="SAM" id="MobiDB-lite"/>
    </source>
</evidence>
<dbReference type="Proteomes" id="UP000672934">
    <property type="component" value="Unassembled WGS sequence"/>
</dbReference>